<gene>
    <name evidence="4" type="ORF">PVMG_05261</name>
</gene>
<organism evidence="4 5">
    <name type="scientific">Plasmodium vivax Mauritania I</name>
    <dbReference type="NCBI Taxonomy" id="1035515"/>
    <lineage>
        <taxon>Eukaryota</taxon>
        <taxon>Sar</taxon>
        <taxon>Alveolata</taxon>
        <taxon>Apicomplexa</taxon>
        <taxon>Aconoidasida</taxon>
        <taxon>Haemosporida</taxon>
        <taxon>Plasmodiidae</taxon>
        <taxon>Plasmodium</taxon>
        <taxon>Plasmodium (Plasmodium)</taxon>
    </lineage>
</organism>
<keyword evidence="2" id="KW-1133">Transmembrane helix</keyword>
<reference evidence="4 5" key="1">
    <citation type="submission" date="2011-08" db="EMBL/GenBank/DDBJ databases">
        <title>The Genome Sequence of Plasmodium vivax Mauritania I.</title>
        <authorList>
            <consortium name="The Broad Institute Genome Sequencing Platform"/>
            <consortium name="The Broad Institute Genome Sequencing Center for Infectious Disease"/>
            <person name="Neafsey D."/>
            <person name="Carlton J."/>
            <person name="Barnwell J."/>
            <person name="Collins W."/>
            <person name="Escalante A."/>
            <person name="Mullikin J."/>
            <person name="Saul A."/>
            <person name="Guigo R."/>
            <person name="Camara F."/>
            <person name="Young S.K."/>
            <person name="Zeng Q."/>
            <person name="Gargeya S."/>
            <person name="Fitzgerald M."/>
            <person name="Haas B."/>
            <person name="Abouelleil A."/>
            <person name="Alvarado L."/>
            <person name="Arachchi H.M."/>
            <person name="Berlin A."/>
            <person name="Brown A."/>
            <person name="Chapman S.B."/>
            <person name="Chen Z."/>
            <person name="Dunbar C."/>
            <person name="Freedman E."/>
            <person name="Gearin G."/>
            <person name="Gellesch M."/>
            <person name="Goldberg J."/>
            <person name="Griggs A."/>
            <person name="Gujja S."/>
            <person name="Heiman D."/>
            <person name="Howarth C."/>
            <person name="Larson L."/>
            <person name="Lui A."/>
            <person name="MacDonald P.J.P."/>
            <person name="Montmayeur A."/>
            <person name="Murphy C."/>
            <person name="Neiman D."/>
            <person name="Pearson M."/>
            <person name="Priest M."/>
            <person name="Roberts A."/>
            <person name="Saif S."/>
            <person name="Shea T."/>
            <person name="Shenoy N."/>
            <person name="Sisk P."/>
            <person name="Stolte C."/>
            <person name="Sykes S."/>
            <person name="Wortman J."/>
            <person name="Nusbaum C."/>
            <person name="Birren B."/>
        </authorList>
    </citation>
    <scope>NUCLEOTIDE SEQUENCE [LARGE SCALE GENOMIC DNA]</scope>
    <source>
        <strain evidence="4 5">Mauritania I</strain>
    </source>
</reference>
<proteinExistence type="predicted"/>
<dbReference type="InterPro" id="IPR056324">
    <property type="entry name" value="Microp_apicomplexa_19"/>
</dbReference>
<evidence type="ECO:0000313" key="4">
    <source>
        <dbReference type="EMBL" id="KMZ93677.1"/>
    </source>
</evidence>
<evidence type="ECO:0000259" key="3">
    <source>
        <dbReference type="Pfam" id="PF23533"/>
    </source>
</evidence>
<protein>
    <recommendedName>
        <fullName evidence="3">Microprotein domain-containing protein</fullName>
    </recommendedName>
</protein>
<name>A0A0J9TG00_PLAVI</name>
<dbReference type="EMBL" id="KQ235036">
    <property type="protein sequence ID" value="KMZ93677.1"/>
    <property type="molecule type" value="Genomic_DNA"/>
</dbReference>
<feature type="region of interest" description="Disordered" evidence="1">
    <location>
        <begin position="26"/>
        <end position="47"/>
    </location>
</feature>
<keyword evidence="2" id="KW-0812">Transmembrane</keyword>
<feature type="compositionally biased region" description="Polar residues" evidence="1">
    <location>
        <begin position="28"/>
        <end position="47"/>
    </location>
</feature>
<evidence type="ECO:0000313" key="5">
    <source>
        <dbReference type="Proteomes" id="UP000053776"/>
    </source>
</evidence>
<feature type="domain" description="Microprotein" evidence="3">
    <location>
        <begin position="78"/>
        <end position="167"/>
    </location>
</feature>
<dbReference type="OrthoDB" id="384245at2759"/>
<evidence type="ECO:0000256" key="1">
    <source>
        <dbReference type="SAM" id="MobiDB-lite"/>
    </source>
</evidence>
<keyword evidence="2" id="KW-0472">Membrane</keyword>
<evidence type="ECO:0000256" key="2">
    <source>
        <dbReference type="SAM" id="Phobius"/>
    </source>
</evidence>
<dbReference type="AlphaFoldDB" id="A0A0J9TG00"/>
<dbReference type="Pfam" id="PF23533">
    <property type="entry name" value="Microp_apicomplexa_19"/>
    <property type="match status" value="1"/>
</dbReference>
<sequence length="175" mass="19352">MPNGLPRLRALFASWVRHGAAGMKGQSVKGQSVKGQSVKGQSVKGQSIQGRQATLSAGSKGTPKAAAVGGTMLLISPIMFEVKHKEEENNPKTEYIFMAGKTIDFLTQKIFENEFGTSVLYLTFFVAYLALLAHDNRINLLVQKLKFRYANDMFSVGHPNYARFLDKLRTPRKGT</sequence>
<feature type="transmembrane region" description="Helical" evidence="2">
    <location>
        <begin position="115"/>
        <end position="134"/>
    </location>
</feature>
<accession>A0A0J9TG00</accession>
<dbReference type="Proteomes" id="UP000053776">
    <property type="component" value="Unassembled WGS sequence"/>
</dbReference>